<dbReference type="RefSeq" id="WP_386401766.1">
    <property type="nucleotide sequence ID" value="NZ_JBHSPT010000062.1"/>
</dbReference>
<name>A0ABW1M6X4_9ACTN</name>
<dbReference type="InterPro" id="IPR013324">
    <property type="entry name" value="RNA_pol_sigma_r3/r4-like"/>
</dbReference>
<dbReference type="InterPro" id="IPR036388">
    <property type="entry name" value="WH-like_DNA-bd_sf"/>
</dbReference>
<feature type="domain" description="RNA polymerase sigma factor 70 region 4 type 2" evidence="6">
    <location>
        <begin position="134"/>
        <end position="185"/>
    </location>
</feature>
<protein>
    <submittedName>
        <fullName evidence="7">RNA polymerase sigma factor</fullName>
    </submittedName>
</protein>
<dbReference type="SUPFAM" id="SSF88659">
    <property type="entry name" value="Sigma3 and sigma4 domains of RNA polymerase sigma factors"/>
    <property type="match status" value="1"/>
</dbReference>
<dbReference type="PANTHER" id="PTHR43133:SF8">
    <property type="entry name" value="RNA POLYMERASE SIGMA FACTOR HI_1459-RELATED"/>
    <property type="match status" value="1"/>
</dbReference>
<comment type="caution">
    <text evidence="7">The sequence shown here is derived from an EMBL/GenBank/DDBJ whole genome shotgun (WGS) entry which is preliminary data.</text>
</comment>
<gene>
    <name evidence="7" type="ORF">ACFP50_25925</name>
</gene>
<organism evidence="7 8">
    <name type="scientific">Streptomyces pratens</name>
    <dbReference type="NCBI Taxonomy" id="887456"/>
    <lineage>
        <taxon>Bacteria</taxon>
        <taxon>Bacillati</taxon>
        <taxon>Actinomycetota</taxon>
        <taxon>Actinomycetes</taxon>
        <taxon>Kitasatosporales</taxon>
        <taxon>Streptomycetaceae</taxon>
        <taxon>Streptomyces</taxon>
    </lineage>
</organism>
<dbReference type="InterPro" id="IPR013325">
    <property type="entry name" value="RNA_pol_sigma_r2"/>
</dbReference>
<dbReference type="InterPro" id="IPR014284">
    <property type="entry name" value="RNA_pol_sigma-70_dom"/>
</dbReference>
<reference evidence="8" key="1">
    <citation type="journal article" date="2019" name="Int. J. Syst. Evol. Microbiol.">
        <title>The Global Catalogue of Microorganisms (GCM) 10K type strain sequencing project: providing services to taxonomists for standard genome sequencing and annotation.</title>
        <authorList>
            <consortium name="The Broad Institute Genomics Platform"/>
            <consortium name="The Broad Institute Genome Sequencing Center for Infectious Disease"/>
            <person name="Wu L."/>
            <person name="Ma J."/>
        </authorList>
    </citation>
    <scope>NUCLEOTIDE SEQUENCE [LARGE SCALE GENOMIC DNA]</scope>
    <source>
        <strain evidence="8">JCM 12763</strain>
    </source>
</reference>
<dbReference type="InterPro" id="IPR039425">
    <property type="entry name" value="RNA_pol_sigma-70-like"/>
</dbReference>
<dbReference type="Pfam" id="PF08281">
    <property type="entry name" value="Sigma70_r4_2"/>
    <property type="match status" value="1"/>
</dbReference>
<dbReference type="EMBL" id="JBHSPT010000062">
    <property type="protein sequence ID" value="MFC6058747.1"/>
    <property type="molecule type" value="Genomic_DNA"/>
</dbReference>
<dbReference type="SUPFAM" id="SSF88946">
    <property type="entry name" value="Sigma2 domain of RNA polymerase sigma factors"/>
    <property type="match status" value="1"/>
</dbReference>
<evidence type="ECO:0000313" key="7">
    <source>
        <dbReference type="EMBL" id="MFC6058747.1"/>
    </source>
</evidence>
<dbReference type="CDD" id="cd06171">
    <property type="entry name" value="Sigma70_r4"/>
    <property type="match status" value="1"/>
</dbReference>
<evidence type="ECO:0000256" key="1">
    <source>
        <dbReference type="ARBA" id="ARBA00010641"/>
    </source>
</evidence>
<keyword evidence="4" id="KW-0238">DNA-binding</keyword>
<dbReference type="Proteomes" id="UP001596242">
    <property type="component" value="Unassembled WGS sequence"/>
</dbReference>
<dbReference type="NCBIfam" id="TIGR02937">
    <property type="entry name" value="sigma70-ECF"/>
    <property type="match status" value="1"/>
</dbReference>
<accession>A0ABW1M6X4</accession>
<evidence type="ECO:0000259" key="6">
    <source>
        <dbReference type="Pfam" id="PF08281"/>
    </source>
</evidence>
<evidence type="ECO:0000313" key="8">
    <source>
        <dbReference type="Proteomes" id="UP001596242"/>
    </source>
</evidence>
<keyword evidence="8" id="KW-1185">Reference proteome</keyword>
<keyword evidence="5" id="KW-0804">Transcription</keyword>
<dbReference type="PANTHER" id="PTHR43133">
    <property type="entry name" value="RNA POLYMERASE ECF-TYPE SIGMA FACTO"/>
    <property type="match status" value="1"/>
</dbReference>
<evidence type="ECO:0000256" key="2">
    <source>
        <dbReference type="ARBA" id="ARBA00023015"/>
    </source>
</evidence>
<keyword evidence="2" id="KW-0805">Transcription regulation</keyword>
<evidence type="ECO:0000256" key="3">
    <source>
        <dbReference type="ARBA" id="ARBA00023082"/>
    </source>
</evidence>
<sequence>MTLQDQSGVVEPGRGVAGLPGAVGAAPVVLGDAELVEFYDAHIDKLFGFVARRTSWDDGARELTEHVFVQFFAWWWKHPDHARPVGVLYQLARWRLYDYLRRRGRELTVEPSDLDELVGGTDDDGFAAFERCHDLRRALATLTEQQRQALLLKYGAELSLADCAEVLGTGVHNMKKILGKAREALRQAPGMDAYKSAGMAKEVRG</sequence>
<comment type="similarity">
    <text evidence="1">Belongs to the sigma-70 factor family. ECF subfamily.</text>
</comment>
<evidence type="ECO:0000256" key="5">
    <source>
        <dbReference type="ARBA" id="ARBA00023163"/>
    </source>
</evidence>
<dbReference type="InterPro" id="IPR013249">
    <property type="entry name" value="RNA_pol_sigma70_r4_t2"/>
</dbReference>
<evidence type="ECO:0000256" key="4">
    <source>
        <dbReference type="ARBA" id="ARBA00023125"/>
    </source>
</evidence>
<dbReference type="Gene3D" id="1.10.10.10">
    <property type="entry name" value="Winged helix-like DNA-binding domain superfamily/Winged helix DNA-binding domain"/>
    <property type="match status" value="1"/>
</dbReference>
<dbReference type="Gene3D" id="1.10.1740.10">
    <property type="match status" value="1"/>
</dbReference>
<keyword evidence="3" id="KW-0731">Sigma factor</keyword>
<proteinExistence type="inferred from homology"/>